<organism evidence="2">
    <name type="scientific">marine sediment metagenome</name>
    <dbReference type="NCBI Taxonomy" id="412755"/>
    <lineage>
        <taxon>unclassified sequences</taxon>
        <taxon>metagenomes</taxon>
        <taxon>ecological metagenomes</taxon>
    </lineage>
</organism>
<reference evidence="2" key="1">
    <citation type="journal article" date="2015" name="Nature">
        <title>Complex archaea that bridge the gap between prokaryotes and eukaryotes.</title>
        <authorList>
            <person name="Spang A."/>
            <person name="Saw J.H."/>
            <person name="Jorgensen S.L."/>
            <person name="Zaremba-Niedzwiedzka K."/>
            <person name="Martijn J."/>
            <person name="Lind A.E."/>
            <person name="van Eijk R."/>
            <person name="Schleper C."/>
            <person name="Guy L."/>
            <person name="Ettema T.J."/>
        </authorList>
    </citation>
    <scope>NUCLEOTIDE SEQUENCE</scope>
</reference>
<dbReference type="AlphaFoldDB" id="A0A0F9DA34"/>
<gene>
    <name evidence="2" type="ORF">LCGC14_2224330</name>
</gene>
<proteinExistence type="predicted"/>
<accession>A0A0F9DA34</accession>
<comment type="caution">
    <text evidence="2">The sequence shown here is derived from an EMBL/GenBank/DDBJ whole genome shotgun (WGS) entry which is preliminary data.</text>
</comment>
<evidence type="ECO:0000313" key="2">
    <source>
        <dbReference type="EMBL" id="KKL58543.1"/>
    </source>
</evidence>
<name>A0A0F9DA34_9ZZZZ</name>
<feature type="region of interest" description="Disordered" evidence="1">
    <location>
        <begin position="32"/>
        <end position="56"/>
    </location>
</feature>
<sequence>MNVLTSRQLAVRASLLAVTLIINSISSITLADTSDTSHHTKSNGVQNQQDSADDEHQAGVIRLTAEQITMAGIIVQPLQL</sequence>
<dbReference type="EMBL" id="LAZR01029787">
    <property type="protein sequence ID" value="KKL58543.1"/>
    <property type="molecule type" value="Genomic_DNA"/>
</dbReference>
<evidence type="ECO:0000256" key="1">
    <source>
        <dbReference type="SAM" id="MobiDB-lite"/>
    </source>
</evidence>
<protein>
    <submittedName>
        <fullName evidence="2">Uncharacterized protein</fullName>
    </submittedName>
</protein>